<name>A0ACA9MTX7_9GLOM</name>
<protein>
    <submittedName>
        <fullName evidence="1">4598_t:CDS:1</fullName>
    </submittedName>
</protein>
<keyword evidence="2" id="KW-1185">Reference proteome</keyword>
<evidence type="ECO:0000313" key="2">
    <source>
        <dbReference type="Proteomes" id="UP000789702"/>
    </source>
</evidence>
<dbReference type="EMBL" id="CAJVPU010010777">
    <property type="protein sequence ID" value="CAG8608711.1"/>
    <property type="molecule type" value="Genomic_DNA"/>
</dbReference>
<dbReference type="Proteomes" id="UP000789702">
    <property type="component" value="Unassembled WGS sequence"/>
</dbReference>
<reference evidence="1" key="1">
    <citation type="submission" date="2021-06" db="EMBL/GenBank/DDBJ databases">
        <authorList>
            <person name="Kallberg Y."/>
            <person name="Tangrot J."/>
            <person name="Rosling A."/>
        </authorList>
    </citation>
    <scope>NUCLEOTIDE SEQUENCE</scope>
    <source>
        <strain evidence="1">IL203A</strain>
    </source>
</reference>
<sequence>MTVCKWGPFALAAVITSSVDTGLVFHCLLHVRTPGTVSRYIRDKVAESWTQWEGIVQHSPKNVFFIIRNPLNLLPGPILLFVSLTEK</sequence>
<proteinExistence type="predicted"/>
<comment type="caution">
    <text evidence="1">The sequence shown here is derived from an EMBL/GenBank/DDBJ whole genome shotgun (WGS) entry which is preliminary data.</text>
</comment>
<feature type="non-terminal residue" evidence="1">
    <location>
        <position position="87"/>
    </location>
</feature>
<gene>
    <name evidence="1" type="ORF">DHETER_LOCUS7543</name>
</gene>
<evidence type="ECO:0000313" key="1">
    <source>
        <dbReference type="EMBL" id="CAG8608711.1"/>
    </source>
</evidence>
<organism evidence="1 2">
    <name type="scientific">Dentiscutata heterogama</name>
    <dbReference type="NCBI Taxonomy" id="1316150"/>
    <lineage>
        <taxon>Eukaryota</taxon>
        <taxon>Fungi</taxon>
        <taxon>Fungi incertae sedis</taxon>
        <taxon>Mucoromycota</taxon>
        <taxon>Glomeromycotina</taxon>
        <taxon>Glomeromycetes</taxon>
        <taxon>Diversisporales</taxon>
        <taxon>Gigasporaceae</taxon>
        <taxon>Dentiscutata</taxon>
    </lineage>
</organism>
<accession>A0ACA9MTX7</accession>